<keyword evidence="2" id="KW-1185">Reference proteome</keyword>
<sequence length="210" mass="21851">MADAIVWAAGEDVPGTPHNDNPADVINLSLGGKSRQCMPIYQNAIDRALSRGATIAVAAGNEDLPTDNAQPASCDGVITVGATGPEGHRAAYSNYGRHVDLGAPGGNMRPVFGNPTPAAGILSTVNRGLRTPEASGYSYMEGTSMATPVVSGVIALMKAADPTISSDEIERILRDTARRYTTEPGPGQGKRLRTGWGQGLSTPTLRCVLH</sequence>
<proteinExistence type="predicted"/>
<evidence type="ECO:0000313" key="2">
    <source>
        <dbReference type="Proteomes" id="UP000195652"/>
    </source>
</evidence>
<dbReference type="Proteomes" id="UP000195652">
    <property type="component" value="Chromosome"/>
</dbReference>
<reference evidence="1 2" key="1">
    <citation type="journal article" date="2014" name="BMC Vet. Res.">
        <title>First report of Corynebacterium pseudotuberculosis from caseous lymphadenitis lesions in Black Alentejano pig (Sus scrofa domesticus).</title>
        <authorList>
            <person name="Oliveira M."/>
            <person name="Barroco C."/>
            <person name="Mottola C."/>
            <person name="Santos R."/>
            <person name="Lemsaddek A."/>
            <person name="Tavares L."/>
            <person name="Semedo-Lemsaddek T."/>
        </authorList>
    </citation>
    <scope>NUCLEOTIDE SEQUENCE [LARGE SCALE GENOMIC DNA]</scope>
    <source>
        <strain evidence="1 2">PO100/5</strain>
    </source>
</reference>
<dbReference type="EMBL" id="CP021417">
    <property type="protein sequence ID" value="WCV10808.1"/>
    <property type="molecule type" value="Genomic_DNA"/>
</dbReference>
<evidence type="ECO:0000313" key="1">
    <source>
        <dbReference type="EMBL" id="WCV10808.1"/>
    </source>
</evidence>
<name>A0ACD4PYR8_9CORY</name>
<reference evidence="1 2" key="3">
    <citation type="journal article" date="2020" name="Int. J. Syst. Evol. Microbiol.">
        <title>Corynebacterium silvaticum sp. nov., a unique group of NTTB corynebacteria in wild boar and roe deer.</title>
        <authorList>
            <person name="Dangel A."/>
            <person name="Berger A."/>
            <person name="Rau J."/>
            <person name="Eisenberg T."/>
            <person name="Kampfer P."/>
            <person name="Margos G."/>
            <person name="Contzen M."/>
            <person name="Busse H.J."/>
            <person name="Konrad R."/>
            <person name="Peters M."/>
            <person name="Sting R."/>
            <person name="Sing A."/>
        </authorList>
    </citation>
    <scope>NUCLEOTIDE SEQUENCE [LARGE SCALE GENOMIC DNA]</scope>
    <source>
        <strain evidence="1 2">PO100/5</strain>
    </source>
</reference>
<accession>A0ACD4PYR8</accession>
<protein>
    <submittedName>
        <fullName evidence="1">S8 family serine peptidase</fullName>
    </submittedName>
</protein>
<reference evidence="1 2" key="4">
    <citation type="journal article" date="2020" name="PLoS ONE">
        <title>Taxonomic classification of strain PO100/5 shows a broader geographic distribution and genetic markers of the recently described Corynebacterium silvaticum.</title>
        <authorList>
            <person name="Viana M.V.C."/>
            <person name="Profeta R."/>
            <person name="da Silva A.L."/>
            <person name="Hurtado R."/>
            <person name="Cerqueira J.C."/>
            <person name="Ribeiro B.F.S."/>
            <person name="Almeida M.O."/>
            <person name="Morais-Rodrigues F."/>
            <person name="Soares S.C."/>
            <person name="Oliveira M."/>
            <person name="Tavares L."/>
            <person name="Figueiredo H."/>
            <person name="Wattam A.R."/>
            <person name="Barh D."/>
            <person name="Ghosh P."/>
            <person name="Silva A."/>
            <person name="Azevedo V."/>
        </authorList>
    </citation>
    <scope>NUCLEOTIDE SEQUENCE [LARGE SCALE GENOMIC DNA]</scope>
    <source>
        <strain evidence="1 2">PO100/5</strain>
    </source>
</reference>
<gene>
    <name evidence="1" type="ORF">CBE74_12790</name>
</gene>
<organism evidence="1 2">
    <name type="scientific">Corynebacterium silvaticum</name>
    <dbReference type="NCBI Taxonomy" id="2320431"/>
    <lineage>
        <taxon>Bacteria</taxon>
        <taxon>Bacillati</taxon>
        <taxon>Actinomycetota</taxon>
        <taxon>Actinomycetes</taxon>
        <taxon>Mycobacteriales</taxon>
        <taxon>Corynebacteriaceae</taxon>
        <taxon>Corynebacterium</taxon>
    </lineage>
</organism>
<reference evidence="1 2" key="2">
    <citation type="journal article" date="2020" name="Antonie Van Leeuwenhoek">
        <title>Phylogenomic characterisation of a novel corynebacterial species pathogenic to animals.</title>
        <authorList>
            <person name="Moller J."/>
            <person name="Musella L."/>
            <person name="Melnikov V."/>
            <person name="Geissdorfer W."/>
            <person name="Burkovski A."/>
            <person name="Sangal V."/>
        </authorList>
    </citation>
    <scope>NUCLEOTIDE SEQUENCE [LARGE SCALE GENOMIC DNA]</scope>
    <source>
        <strain evidence="1 2">PO100/5</strain>
    </source>
</reference>